<dbReference type="AlphaFoldDB" id="A0A1G2FUQ5"/>
<dbReference type="Gene3D" id="3.30.700.10">
    <property type="entry name" value="Glycoprotein, Type 4 Pilin"/>
    <property type="match status" value="1"/>
</dbReference>
<accession>A0A1G2FUQ5</accession>
<dbReference type="EMBL" id="MHNI01000031">
    <property type="protein sequence ID" value="OGZ41338.1"/>
    <property type="molecule type" value="Genomic_DNA"/>
</dbReference>
<evidence type="ECO:0000256" key="1">
    <source>
        <dbReference type="SAM" id="Phobius"/>
    </source>
</evidence>
<keyword evidence="1" id="KW-0472">Membrane</keyword>
<evidence type="ECO:0000313" key="2">
    <source>
        <dbReference type="EMBL" id="OGZ41338.1"/>
    </source>
</evidence>
<comment type="caution">
    <text evidence="2">The sequence shown here is derived from an EMBL/GenBank/DDBJ whole genome shotgun (WGS) entry which is preliminary data.</text>
</comment>
<keyword evidence="1" id="KW-1133">Transmembrane helix</keyword>
<dbReference type="InterPro" id="IPR045584">
    <property type="entry name" value="Pilin-like"/>
</dbReference>
<reference evidence="2 3" key="1">
    <citation type="journal article" date="2016" name="Nat. Commun.">
        <title>Thousands of microbial genomes shed light on interconnected biogeochemical processes in an aquifer system.</title>
        <authorList>
            <person name="Anantharaman K."/>
            <person name="Brown C.T."/>
            <person name="Hug L.A."/>
            <person name="Sharon I."/>
            <person name="Castelle C.J."/>
            <person name="Probst A.J."/>
            <person name="Thomas B.C."/>
            <person name="Singh A."/>
            <person name="Wilkins M.J."/>
            <person name="Karaoz U."/>
            <person name="Brodie E.L."/>
            <person name="Williams K.H."/>
            <person name="Hubbard S.S."/>
            <person name="Banfield J.F."/>
        </authorList>
    </citation>
    <scope>NUCLEOTIDE SEQUENCE [LARGE SCALE GENOMIC DNA]</scope>
</reference>
<dbReference type="NCBIfam" id="TIGR02532">
    <property type="entry name" value="IV_pilin_GFxxxE"/>
    <property type="match status" value="1"/>
</dbReference>
<organism evidence="2 3">
    <name type="scientific">Candidatus Ryanbacteria bacterium RIFCSPHIGHO2_01_45_13</name>
    <dbReference type="NCBI Taxonomy" id="1802112"/>
    <lineage>
        <taxon>Bacteria</taxon>
        <taxon>Candidatus Ryaniibacteriota</taxon>
    </lineage>
</organism>
<feature type="transmembrane region" description="Helical" evidence="1">
    <location>
        <begin position="31"/>
        <end position="55"/>
    </location>
</feature>
<dbReference type="InterPro" id="IPR012902">
    <property type="entry name" value="N_methyl_site"/>
</dbReference>
<evidence type="ECO:0000313" key="3">
    <source>
        <dbReference type="Proteomes" id="UP000176700"/>
    </source>
</evidence>
<dbReference type="Pfam" id="PF07963">
    <property type="entry name" value="N_methyl"/>
    <property type="match status" value="1"/>
</dbReference>
<proteinExistence type="predicted"/>
<dbReference type="SUPFAM" id="SSF54523">
    <property type="entry name" value="Pili subunits"/>
    <property type="match status" value="1"/>
</dbReference>
<protein>
    <recommendedName>
        <fullName evidence="4">Prepilin-type N-terminal cleavage/methylation domain-containing protein</fullName>
    </recommendedName>
</protein>
<dbReference type="Proteomes" id="UP000176700">
    <property type="component" value="Unassembled WGS sequence"/>
</dbReference>
<evidence type="ECO:0008006" key="4">
    <source>
        <dbReference type="Google" id="ProtNLM"/>
    </source>
</evidence>
<gene>
    <name evidence="2" type="ORF">A2W41_01285</name>
</gene>
<sequence length="384" mass="41798">MPRLLFQNNRRKKHINPCAVFFPKNGFGFTLIEILVAVFIFTIVIMVAVGAIIAVNDASKKARSQKAVINNLDSALEQVYRSIREGHTYHCGTAPFNTELACPNGESVFAFEARGGDLNNPNDQIVYRLQNNRIERSIDGGNTYLPLTAPDVVVNELTFKNVTISSATDPQPKVLITVKGKAGIDQKSASEFNIQTTVSQRLRPTSDIGLLQPGSSWPQNAYCPFNETLPGRIIVNFSDIKITDTTLGSTCNNQVVNYELLPLATQIPPGTYDIILASWDDHCDADGNDCRAQDQLYERIKIELLDAGGTSLYTSGITEDIEFDKNVVFPPTVVGTNVVISALVTEINARIGDVSWPGCNSVVAACVAFDLLSSAGGGADIYEF</sequence>
<name>A0A1G2FUQ5_9BACT</name>
<keyword evidence="1" id="KW-0812">Transmembrane</keyword>